<keyword evidence="2" id="KW-1185">Reference proteome</keyword>
<accession>A0A7J5UP09</accession>
<dbReference type="AlphaFoldDB" id="A0A7J5UP09"/>
<dbReference type="Proteomes" id="UP000451860">
    <property type="component" value="Unassembled WGS sequence"/>
</dbReference>
<name>A0A7J5UP09_9MICO</name>
<reference evidence="1 2" key="1">
    <citation type="submission" date="2019-10" db="EMBL/GenBank/DDBJ databases">
        <title>Georgenia wutianyii sp. nov. and Georgenia yuyongxinii sp. nov. isolated from plateau pika (Ochotona curzoniae) in the Qinghai-Tibet plateau of China.</title>
        <authorList>
            <person name="Tian Z."/>
        </authorList>
    </citation>
    <scope>NUCLEOTIDE SEQUENCE [LARGE SCALE GENOMIC DNA]</scope>
    <source>
        <strain evidence="1 2">DSM 21501</strain>
    </source>
</reference>
<gene>
    <name evidence="1" type="ORF">GB883_10505</name>
</gene>
<organism evidence="1 2">
    <name type="scientific">Georgenia thermotolerans</name>
    <dbReference type="NCBI Taxonomy" id="527326"/>
    <lineage>
        <taxon>Bacteria</taxon>
        <taxon>Bacillati</taxon>
        <taxon>Actinomycetota</taxon>
        <taxon>Actinomycetes</taxon>
        <taxon>Micrococcales</taxon>
        <taxon>Bogoriellaceae</taxon>
        <taxon>Georgenia</taxon>
    </lineage>
</organism>
<evidence type="ECO:0000313" key="2">
    <source>
        <dbReference type="Proteomes" id="UP000451860"/>
    </source>
</evidence>
<evidence type="ECO:0000313" key="1">
    <source>
        <dbReference type="EMBL" id="KAE8764138.1"/>
    </source>
</evidence>
<protein>
    <submittedName>
        <fullName evidence="1">Uncharacterized protein</fullName>
    </submittedName>
</protein>
<dbReference type="OrthoDB" id="9978617at2"/>
<sequence>MLTTDDRYDGEAVDRLVAGTYYFRGISPAQWAEYVGARASLDALSSASRAEQLMELLPFVAELVARDRADAAADDLHSAAMAGDLQAAGADGLDAVAGAEGLDAAAATKELDAAAA</sequence>
<proteinExistence type="predicted"/>
<dbReference type="RefSeq" id="WP_152202447.1">
    <property type="nucleotide sequence ID" value="NZ_VUKF01000014.1"/>
</dbReference>
<comment type="caution">
    <text evidence="1">The sequence shown here is derived from an EMBL/GenBank/DDBJ whole genome shotgun (WGS) entry which is preliminary data.</text>
</comment>
<dbReference type="EMBL" id="WHJE01000042">
    <property type="protein sequence ID" value="KAE8764138.1"/>
    <property type="molecule type" value="Genomic_DNA"/>
</dbReference>